<evidence type="ECO:0000259" key="8">
    <source>
        <dbReference type="Pfam" id="PF04082"/>
    </source>
</evidence>
<sequence>MPVWKLQLPNSGIRGLQDFYESQRRSSRAPFVHDRIFHAFIDLYFEHFDPQFPFLHPHRLNVDEVPWILLLAVAAVGSHYSEMTDAQRYNLTLVDLLCRAVESKVSKDVLQTDLVVIQSIMLLHILLMFSGSYRERVILQHKRSMLINLCWDLLSKARPQRRVAIDNPDIEAEWQSWLSREEEIRLLTCVRVIECLCSLSLEIPTNFNLRDATRQLPSPEDLWRCKDAQSWKHAYQTLPASYAEQKRTSSPEHWPRTMLRSDAFTCRAALLELLIDEATVARQLYSSRLFRSSVASYLQIPNTGMGHGTSSPPLADFEFMRGDNTLLDTSVDLLSYATLEGSSIGPHHQIETIFHVLAILRRVSLEILNTATGWKTTKENMHRARRKFVDFCQQNTVQARRCLWHATCIFKKTRSSRKLACYDVYSILICTTYIYCYCSFFISETSASRQTTLMSQRRASEKDSPPTVVRLDQLRDRSSIERWIQSAEEHHLIHLTGVGLLKGSDDAVRFLRDIERTLESQIAWRGICCAFATTFAQVRRGEMPTESQEDNPEEDGTSS</sequence>
<dbReference type="GO" id="GO:0008270">
    <property type="term" value="F:zinc ion binding"/>
    <property type="evidence" value="ECO:0007669"/>
    <property type="project" value="UniProtKB-KW"/>
</dbReference>
<evidence type="ECO:0000256" key="6">
    <source>
        <dbReference type="ARBA" id="ARBA00023242"/>
    </source>
</evidence>
<dbReference type="CDD" id="cd12148">
    <property type="entry name" value="fungal_TF_MHR"/>
    <property type="match status" value="1"/>
</dbReference>
<name>W7EHB1_BIPV3</name>
<feature type="region of interest" description="Disordered" evidence="7">
    <location>
        <begin position="540"/>
        <end position="559"/>
    </location>
</feature>
<dbReference type="GO" id="GO:0005634">
    <property type="term" value="C:nucleus"/>
    <property type="evidence" value="ECO:0007669"/>
    <property type="project" value="UniProtKB-SubCell"/>
</dbReference>
<proteinExistence type="predicted"/>
<organism evidence="9 10">
    <name type="scientific">Bipolaris victoriae (strain FI3)</name>
    <name type="common">Victoria blight of oats agent</name>
    <name type="synonym">Cochliobolus victoriae</name>
    <dbReference type="NCBI Taxonomy" id="930091"/>
    <lineage>
        <taxon>Eukaryota</taxon>
        <taxon>Fungi</taxon>
        <taxon>Dikarya</taxon>
        <taxon>Ascomycota</taxon>
        <taxon>Pezizomycotina</taxon>
        <taxon>Dothideomycetes</taxon>
        <taxon>Pleosporomycetidae</taxon>
        <taxon>Pleosporales</taxon>
        <taxon>Pleosporineae</taxon>
        <taxon>Pleosporaceae</taxon>
        <taxon>Bipolaris</taxon>
    </lineage>
</organism>
<evidence type="ECO:0000256" key="3">
    <source>
        <dbReference type="ARBA" id="ARBA00022737"/>
    </source>
</evidence>
<evidence type="ECO:0000313" key="9">
    <source>
        <dbReference type="EMBL" id="EUN23677.1"/>
    </source>
</evidence>
<protein>
    <recommendedName>
        <fullName evidence="8">Xylanolytic transcriptional activator regulatory domain-containing protein</fullName>
    </recommendedName>
</protein>
<evidence type="ECO:0000256" key="7">
    <source>
        <dbReference type="SAM" id="MobiDB-lite"/>
    </source>
</evidence>
<dbReference type="InterPro" id="IPR051059">
    <property type="entry name" value="VerF-like"/>
</dbReference>
<feature type="compositionally biased region" description="Acidic residues" evidence="7">
    <location>
        <begin position="547"/>
        <end position="559"/>
    </location>
</feature>
<keyword evidence="4" id="KW-0863">Zinc-finger</keyword>
<dbReference type="GO" id="GO:0000978">
    <property type="term" value="F:RNA polymerase II cis-regulatory region sequence-specific DNA binding"/>
    <property type="evidence" value="ECO:0007669"/>
    <property type="project" value="InterPro"/>
</dbReference>
<dbReference type="HOGENOM" id="CLU_003864_0_0_1"/>
<feature type="domain" description="Xylanolytic transcriptional activator regulatory" evidence="8">
    <location>
        <begin position="41"/>
        <end position="236"/>
    </location>
</feature>
<dbReference type="PANTHER" id="PTHR40626:SF11">
    <property type="entry name" value="ZINC FINGER PROTEIN YPR022C"/>
    <property type="match status" value="1"/>
</dbReference>
<reference evidence="9 10" key="1">
    <citation type="journal article" date="2013" name="PLoS Genet.">
        <title>Comparative genome structure, secondary metabolite, and effector coding capacity across Cochliobolus pathogens.</title>
        <authorList>
            <person name="Condon B.J."/>
            <person name="Leng Y."/>
            <person name="Wu D."/>
            <person name="Bushley K.E."/>
            <person name="Ohm R.A."/>
            <person name="Otillar R."/>
            <person name="Martin J."/>
            <person name="Schackwitz W."/>
            <person name="Grimwood J."/>
            <person name="MohdZainudin N."/>
            <person name="Xue C."/>
            <person name="Wang R."/>
            <person name="Manning V.A."/>
            <person name="Dhillon B."/>
            <person name="Tu Z.J."/>
            <person name="Steffenson B.J."/>
            <person name="Salamov A."/>
            <person name="Sun H."/>
            <person name="Lowry S."/>
            <person name="LaButti K."/>
            <person name="Han J."/>
            <person name="Copeland A."/>
            <person name="Lindquist E."/>
            <person name="Barry K."/>
            <person name="Schmutz J."/>
            <person name="Baker S.E."/>
            <person name="Ciuffetti L.M."/>
            <person name="Grigoriev I.V."/>
            <person name="Zhong S."/>
            <person name="Turgeon B.G."/>
        </authorList>
    </citation>
    <scope>NUCLEOTIDE SEQUENCE [LARGE SCALE GENOMIC DNA]</scope>
    <source>
        <strain evidence="9 10">FI3</strain>
    </source>
</reference>
<evidence type="ECO:0000256" key="4">
    <source>
        <dbReference type="ARBA" id="ARBA00022771"/>
    </source>
</evidence>
<dbReference type="GO" id="GO:0006351">
    <property type="term" value="P:DNA-templated transcription"/>
    <property type="evidence" value="ECO:0007669"/>
    <property type="project" value="InterPro"/>
</dbReference>
<evidence type="ECO:0000256" key="1">
    <source>
        <dbReference type="ARBA" id="ARBA00004123"/>
    </source>
</evidence>
<keyword evidence="3" id="KW-0677">Repeat</keyword>
<evidence type="ECO:0000256" key="2">
    <source>
        <dbReference type="ARBA" id="ARBA00022723"/>
    </source>
</evidence>
<keyword evidence="10" id="KW-1185">Reference proteome</keyword>
<keyword evidence="6" id="KW-0539">Nucleus</keyword>
<dbReference type="RefSeq" id="XP_014553252.1">
    <property type="nucleotide sequence ID" value="XM_014697766.1"/>
</dbReference>
<dbReference type="GO" id="GO:0000785">
    <property type="term" value="C:chromatin"/>
    <property type="evidence" value="ECO:0007669"/>
    <property type="project" value="TreeGrafter"/>
</dbReference>
<keyword evidence="5" id="KW-0862">Zinc</keyword>
<dbReference type="InterPro" id="IPR007219">
    <property type="entry name" value="XnlR_reg_dom"/>
</dbReference>
<dbReference type="Pfam" id="PF04082">
    <property type="entry name" value="Fungal_trans"/>
    <property type="match status" value="1"/>
</dbReference>
<dbReference type="AlphaFoldDB" id="W7EHB1"/>
<dbReference type="Proteomes" id="UP000054337">
    <property type="component" value="Unassembled WGS sequence"/>
</dbReference>
<keyword evidence="2" id="KW-0479">Metal-binding</keyword>
<dbReference type="OrthoDB" id="654211at2759"/>
<dbReference type="PANTHER" id="PTHR40626">
    <property type="entry name" value="MIP31509P"/>
    <property type="match status" value="1"/>
</dbReference>
<comment type="subcellular location">
    <subcellularLocation>
        <location evidence="1">Nucleus</location>
    </subcellularLocation>
</comment>
<dbReference type="GeneID" id="26249363"/>
<accession>W7EHB1</accession>
<dbReference type="GO" id="GO:0000981">
    <property type="term" value="F:DNA-binding transcription factor activity, RNA polymerase II-specific"/>
    <property type="evidence" value="ECO:0007669"/>
    <property type="project" value="InterPro"/>
</dbReference>
<evidence type="ECO:0000256" key="5">
    <source>
        <dbReference type="ARBA" id="ARBA00022833"/>
    </source>
</evidence>
<evidence type="ECO:0000313" key="10">
    <source>
        <dbReference type="Proteomes" id="UP000054337"/>
    </source>
</evidence>
<gene>
    <name evidence="9" type="ORF">COCVIDRAFT_108226</name>
</gene>
<dbReference type="EMBL" id="KI968782">
    <property type="protein sequence ID" value="EUN23677.1"/>
    <property type="molecule type" value="Genomic_DNA"/>
</dbReference>